<evidence type="ECO:0000313" key="2">
    <source>
        <dbReference type="EMBL" id="CAA9358981.1"/>
    </source>
</evidence>
<dbReference type="AlphaFoldDB" id="A0A6J4MIT7"/>
<proteinExistence type="predicted"/>
<dbReference type="EMBL" id="CADCUH010000164">
    <property type="protein sequence ID" value="CAA9358981.1"/>
    <property type="molecule type" value="Genomic_DNA"/>
</dbReference>
<evidence type="ECO:0000256" key="1">
    <source>
        <dbReference type="SAM" id="MobiDB-lite"/>
    </source>
</evidence>
<name>A0A6J4MIT7_9ACTN</name>
<organism evidence="2">
    <name type="scientific">uncultured Nocardioidaceae bacterium</name>
    <dbReference type="NCBI Taxonomy" id="253824"/>
    <lineage>
        <taxon>Bacteria</taxon>
        <taxon>Bacillati</taxon>
        <taxon>Actinomycetota</taxon>
        <taxon>Actinomycetes</taxon>
        <taxon>Propionibacteriales</taxon>
        <taxon>Nocardioidaceae</taxon>
        <taxon>environmental samples</taxon>
    </lineage>
</organism>
<protein>
    <submittedName>
        <fullName evidence="2">Uncharacterized protein</fullName>
    </submittedName>
</protein>
<feature type="region of interest" description="Disordered" evidence="1">
    <location>
        <begin position="1"/>
        <end position="44"/>
    </location>
</feature>
<gene>
    <name evidence="2" type="ORF">AVDCRST_MAG36-2491</name>
</gene>
<accession>A0A6J4MIT7</accession>
<feature type="compositionally biased region" description="Pro residues" evidence="1">
    <location>
        <begin position="33"/>
        <end position="44"/>
    </location>
</feature>
<reference evidence="2" key="1">
    <citation type="submission" date="2020-02" db="EMBL/GenBank/DDBJ databases">
        <authorList>
            <person name="Meier V. D."/>
        </authorList>
    </citation>
    <scope>NUCLEOTIDE SEQUENCE</scope>
    <source>
        <strain evidence="2">AVDCRST_MAG36</strain>
    </source>
</reference>
<sequence length="44" mass="4420">MTTEPAAPEPQVHPSSTPTGPQIIPTHGTPAGEPGPGPEPAPER</sequence>